<name>A0AAD7I369_9AGAR</name>
<feature type="domain" description="Retrovirus-related Pol polyprotein from transposon TNT 1-94-like beta-barrel" evidence="2">
    <location>
        <begin position="369"/>
        <end position="453"/>
    </location>
</feature>
<dbReference type="EMBL" id="JARKIB010000142">
    <property type="protein sequence ID" value="KAJ7732870.1"/>
    <property type="molecule type" value="Genomic_DNA"/>
</dbReference>
<reference evidence="3" key="1">
    <citation type="submission" date="2023-03" db="EMBL/GenBank/DDBJ databases">
        <title>Massive genome expansion in bonnet fungi (Mycena s.s.) driven by repeated elements and novel gene families across ecological guilds.</title>
        <authorList>
            <consortium name="Lawrence Berkeley National Laboratory"/>
            <person name="Harder C.B."/>
            <person name="Miyauchi S."/>
            <person name="Viragh M."/>
            <person name="Kuo A."/>
            <person name="Thoen E."/>
            <person name="Andreopoulos B."/>
            <person name="Lu D."/>
            <person name="Skrede I."/>
            <person name="Drula E."/>
            <person name="Henrissat B."/>
            <person name="Morin E."/>
            <person name="Kohler A."/>
            <person name="Barry K."/>
            <person name="LaButti K."/>
            <person name="Morin E."/>
            <person name="Salamov A."/>
            <person name="Lipzen A."/>
            <person name="Mereny Z."/>
            <person name="Hegedus B."/>
            <person name="Baldrian P."/>
            <person name="Stursova M."/>
            <person name="Weitz H."/>
            <person name="Taylor A."/>
            <person name="Grigoriev I.V."/>
            <person name="Nagy L.G."/>
            <person name="Martin F."/>
            <person name="Kauserud H."/>
        </authorList>
    </citation>
    <scope>NUCLEOTIDE SEQUENCE</scope>
    <source>
        <strain evidence="3">CBHHK182m</strain>
    </source>
</reference>
<evidence type="ECO:0000313" key="4">
    <source>
        <dbReference type="Proteomes" id="UP001215598"/>
    </source>
</evidence>
<dbReference type="InterPro" id="IPR054722">
    <property type="entry name" value="PolX-like_BBD"/>
</dbReference>
<evidence type="ECO:0000313" key="3">
    <source>
        <dbReference type="EMBL" id="KAJ7732870.1"/>
    </source>
</evidence>
<feature type="compositionally biased region" description="Basic and acidic residues" evidence="1">
    <location>
        <begin position="294"/>
        <end position="308"/>
    </location>
</feature>
<feature type="compositionally biased region" description="Low complexity" evidence="1">
    <location>
        <begin position="262"/>
        <end position="277"/>
    </location>
</feature>
<protein>
    <recommendedName>
        <fullName evidence="2">Retrovirus-related Pol polyprotein from transposon TNT 1-94-like beta-barrel domain-containing protein</fullName>
    </recommendedName>
</protein>
<accession>A0AAD7I369</accession>
<evidence type="ECO:0000256" key="1">
    <source>
        <dbReference type="SAM" id="MobiDB-lite"/>
    </source>
</evidence>
<sequence length="455" mass="48317">MSNLTATLLSGAEDWPMFRVNTQSELRREGVYTLLESVIQAATAADASTAAIVVTASLITLAVTAPTPAAAAGTTTTAPAPAAATGTTTLVAGPPAPGVAFKDTPRERNSRALGIIQKFLSAELCLEYVDETSAATLWANLRARFEEENRADTAMGILNTLFHTKLVVESEAELIDRTKIETHIGVVKGYFDRLARLKYPFPAELQPLILLSTLPDDPYWAGISGNIVSSLGTGMSLDKVRACLLTLGKRPTPGDSEDSALAAKPQSSNKAKSASSSGDKHCVLHGTNNSHTSEQCHHLRKAVEEAKKGNLKSGKKARKRSSKANASAASDLDSDDEDSSHIASVSPKSYAAMSAYISSDSSTSKLIIVLDSGATRVMTPNLDWFGTGTYQILNPPRKVRLGNDTYCDAVGMGTLRFSCKAKHGMTNLSLNRALHVLSFGLTLVSVQQITKAGHN</sequence>
<dbReference type="Pfam" id="PF22936">
    <property type="entry name" value="Pol_BBD"/>
    <property type="match status" value="1"/>
</dbReference>
<keyword evidence="4" id="KW-1185">Reference proteome</keyword>
<evidence type="ECO:0000259" key="2">
    <source>
        <dbReference type="Pfam" id="PF22936"/>
    </source>
</evidence>
<gene>
    <name evidence="3" type="ORF">B0H16DRAFT_1426959</name>
</gene>
<dbReference type="Proteomes" id="UP001215598">
    <property type="component" value="Unassembled WGS sequence"/>
</dbReference>
<proteinExistence type="predicted"/>
<feature type="compositionally biased region" description="Basic residues" evidence="1">
    <location>
        <begin position="309"/>
        <end position="322"/>
    </location>
</feature>
<comment type="caution">
    <text evidence="3">The sequence shown here is derived from an EMBL/GenBank/DDBJ whole genome shotgun (WGS) entry which is preliminary data.</text>
</comment>
<dbReference type="AlphaFoldDB" id="A0AAD7I369"/>
<feature type="region of interest" description="Disordered" evidence="1">
    <location>
        <begin position="251"/>
        <end position="343"/>
    </location>
</feature>
<organism evidence="3 4">
    <name type="scientific">Mycena metata</name>
    <dbReference type="NCBI Taxonomy" id="1033252"/>
    <lineage>
        <taxon>Eukaryota</taxon>
        <taxon>Fungi</taxon>
        <taxon>Dikarya</taxon>
        <taxon>Basidiomycota</taxon>
        <taxon>Agaricomycotina</taxon>
        <taxon>Agaricomycetes</taxon>
        <taxon>Agaricomycetidae</taxon>
        <taxon>Agaricales</taxon>
        <taxon>Marasmiineae</taxon>
        <taxon>Mycenaceae</taxon>
        <taxon>Mycena</taxon>
    </lineage>
</organism>